<gene>
    <name evidence="2" type="ORF">EJ73_02549</name>
</gene>
<evidence type="ECO:0000313" key="3">
    <source>
        <dbReference type="Proteomes" id="UP000248314"/>
    </source>
</evidence>
<reference evidence="2 3" key="1">
    <citation type="submission" date="2018-05" db="EMBL/GenBank/DDBJ databases">
        <title>Genomic Encyclopedia of Type Strains, Phase I: the one thousand microbial genomes (KMG-I) project.</title>
        <authorList>
            <person name="Kyrpides N."/>
        </authorList>
    </citation>
    <scope>NUCLEOTIDE SEQUENCE [LARGE SCALE GENOMIC DNA]</scope>
    <source>
        <strain evidence="2 3">DSM 15611</strain>
    </source>
</reference>
<keyword evidence="3" id="KW-1185">Reference proteome</keyword>
<comment type="caution">
    <text evidence="2">The sequence shown here is derived from an EMBL/GenBank/DDBJ whole genome shotgun (WGS) entry which is preliminary data.</text>
</comment>
<evidence type="ECO:0000313" key="2">
    <source>
        <dbReference type="EMBL" id="PXX18912.1"/>
    </source>
</evidence>
<sequence>MHFLRTILLICLLIVGSTTWAQHVYESIDYAHATSTDKVGMHCKLTFLAGSGKYNPTLQGTPRAVSLFSGNQLVIESLSNKCITKVVLHSAERNKQFKPYHFAASSGCFIVEDQAWSGQNRKMNLTNIAGEGMKIVRIEVYLDDLLPKQTTSMHFNETSFDIFEGFQLPTPILQGVTNEAAKEKLLYLSDDKNVLDCKADGSEVRTVSTGETILSVIYQGDELHAPCMASCIVRSWKDIREIASIGNFNILADEAHTSKLALKAAEVVHVKGKTAFINDDSGCLALHFPNTHPLKAGDILTGFILGKYVRNSYPGLVVENNALSHVKIEHKTVLSPLEVTGDKLALKNCVYGHMVNVIAKIKQGKHKILRLSTNEQDLKIEDILNVKPTLPKNNGCLGLTGLFYCYDNGTILFTPLQKNCIYNELVLDEYKPVNTIVYTPNTTVIVKRKLKAGRWNSICLPVDMEQNELKLIFGEHRLVQFSSVKDNKLHFKTALNLVAGMPYLLKTDSDINSWTLHNVNMDAINAMEITIQGVAFCGTFNVKELLNDGSEQFLSNNKLFIPANNTRLMPGLRAFFRFTRAAGAKQYDYVIDETTDAKLPTTNQYKETNELWFTLDGKPIKPEQRQRGQVYIKQNKKIIMPLRF</sequence>
<evidence type="ECO:0000256" key="1">
    <source>
        <dbReference type="SAM" id="SignalP"/>
    </source>
</evidence>
<name>A0A318HY78_9BACT</name>
<feature type="signal peptide" evidence="1">
    <location>
        <begin position="1"/>
        <end position="21"/>
    </location>
</feature>
<organism evidence="2 3">
    <name type="scientific">Hoylesella shahii DSM 15611 = JCM 12083</name>
    <dbReference type="NCBI Taxonomy" id="1122991"/>
    <lineage>
        <taxon>Bacteria</taxon>
        <taxon>Pseudomonadati</taxon>
        <taxon>Bacteroidota</taxon>
        <taxon>Bacteroidia</taxon>
        <taxon>Bacteroidales</taxon>
        <taxon>Prevotellaceae</taxon>
        <taxon>Hoylesella</taxon>
    </lineage>
</organism>
<feature type="chain" id="PRO_5016353057" evidence="1">
    <location>
        <begin position="22"/>
        <end position="644"/>
    </location>
</feature>
<dbReference type="AlphaFoldDB" id="A0A318HY78"/>
<protein>
    <submittedName>
        <fullName evidence="2">Uncharacterized protein</fullName>
    </submittedName>
</protein>
<dbReference type="STRING" id="1122991.GCA_000613445_00722"/>
<dbReference type="Proteomes" id="UP000248314">
    <property type="component" value="Unassembled WGS sequence"/>
</dbReference>
<dbReference type="OrthoDB" id="1082689at2"/>
<dbReference type="RefSeq" id="WP_025817056.1">
    <property type="nucleotide sequence ID" value="NZ_BAIZ01000042.1"/>
</dbReference>
<keyword evidence="1" id="KW-0732">Signal</keyword>
<accession>A0A318HY78</accession>
<dbReference type="EMBL" id="QJJX01000046">
    <property type="protein sequence ID" value="PXX18912.1"/>
    <property type="molecule type" value="Genomic_DNA"/>
</dbReference>
<proteinExistence type="predicted"/>